<evidence type="ECO:0000256" key="5">
    <source>
        <dbReference type="ARBA" id="ARBA00022801"/>
    </source>
</evidence>
<dbReference type="EMBL" id="JAKJXO020000018">
    <property type="protein sequence ID" value="KAL1593715.1"/>
    <property type="molecule type" value="Genomic_DNA"/>
</dbReference>
<dbReference type="Gene3D" id="2.120.10.80">
    <property type="entry name" value="Kelch-type beta propeller"/>
    <property type="match status" value="2"/>
</dbReference>
<dbReference type="SUPFAM" id="SSF50965">
    <property type="entry name" value="Galactose oxidase, central domain"/>
    <property type="match status" value="1"/>
</dbReference>
<keyword evidence="5" id="KW-0378">Hydrolase</keyword>
<protein>
    <recommendedName>
        <fullName evidence="9">glucan 1,3-beta-glucosidase</fullName>
        <ecNumber evidence="9">3.2.1.58</ecNumber>
    </recommendedName>
</protein>
<evidence type="ECO:0000256" key="3">
    <source>
        <dbReference type="ARBA" id="ARBA00022525"/>
    </source>
</evidence>
<comment type="catalytic activity">
    <reaction evidence="8">
        <text>Successive hydrolysis of beta-D-glucose units from the non-reducing ends of (1-&gt;3)-beta-D-glucans, releasing alpha-glucose.</text>
        <dbReference type="EC" id="3.2.1.58"/>
    </reaction>
</comment>
<dbReference type="InterPro" id="IPR017853">
    <property type="entry name" value="GH"/>
</dbReference>
<dbReference type="Gene3D" id="3.20.20.80">
    <property type="entry name" value="Glycosidases"/>
    <property type="match status" value="1"/>
</dbReference>
<dbReference type="SUPFAM" id="SSF51445">
    <property type="entry name" value="(Trans)glycosidases"/>
    <property type="match status" value="1"/>
</dbReference>
<dbReference type="InterPro" id="IPR050386">
    <property type="entry name" value="Glycosyl_hydrolase_5"/>
</dbReference>
<comment type="similarity">
    <text evidence="2">Belongs to the glycosyl hydrolase 5 (cellulase A) family.</text>
</comment>
<name>A0ABR3QNM2_9PLEO</name>
<evidence type="ECO:0000259" key="11">
    <source>
        <dbReference type="Pfam" id="PF00150"/>
    </source>
</evidence>
<evidence type="ECO:0000256" key="4">
    <source>
        <dbReference type="ARBA" id="ARBA00022729"/>
    </source>
</evidence>
<dbReference type="PANTHER" id="PTHR31297">
    <property type="entry name" value="GLUCAN ENDO-1,6-BETA-GLUCOSIDASE B"/>
    <property type="match status" value="1"/>
</dbReference>
<comment type="subcellular location">
    <subcellularLocation>
        <location evidence="1">Secreted</location>
    </subcellularLocation>
</comment>
<dbReference type="PANTHER" id="PTHR31297:SF1">
    <property type="entry name" value="GLUCAN 1,3-BETA-GLUCOSIDASE I_II-RELATED"/>
    <property type="match status" value="1"/>
</dbReference>
<evidence type="ECO:0000256" key="2">
    <source>
        <dbReference type="ARBA" id="ARBA00005641"/>
    </source>
</evidence>
<dbReference type="Proteomes" id="UP001521785">
    <property type="component" value="Unassembled WGS sequence"/>
</dbReference>
<dbReference type="InterPro" id="IPR011043">
    <property type="entry name" value="Gal_Oxase/kelch_b-propeller"/>
</dbReference>
<feature type="domain" description="Glycoside hydrolase family 5" evidence="11">
    <location>
        <begin position="150"/>
        <end position="410"/>
    </location>
</feature>
<dbReference type="InterPro" id="IPR001547">
    <property type="entry name" value="Glyco_hydro_5"/>
</dbReference>
<keyword evidence="4 10" id="KW-0732">Signal</keyword>
<evidence type="ECO:0000313" key="12">
    <source>
        <dbReference type="EMBL" id="KAL1593715.1"/>
    </source>
</evidence>
<keyword evidence="13" id="KW-1185">Reference proteome</keyword>
<gene>
    <name evidence="12" type="ORF">SLS60_010447</name>
</gene>
<proteinExistence type="inferred from homology"/>
<feature type="chain" id="PRO_5046817131" description="glucan 1,3-beta-glucosidase" evidence="10">
    <location>
        <begin position="19"/>
        <end position="794"/>
    </location>
</feature>
<evidence type="ECO:0000256" key="6">
    <source>
        <dbReference type="ARBA" id="ARBA00023295"/>
    </source>
</evidence>
<keyword evidence="3" id="KW-0964">Secreted</keyword>
<dbReference type="EC" id="3.2.1.58" evidence="9"/>
<sequence length="794" mass="87663">MRLSIVATAVLLAGGVAAAPAPEPAPGVLSLDNILSTLGIRARHDGNKHGPTLNYHNKCPFTFPPVKWVWNRYHHDINWPKGTNGGNFINWKTFKANGVNLGGWLEKEKTHDPIWWDEVGGSAAPDEWTLCLTLGPNCGPTFEPRYASFLNTTTIDKLASVGINTLRIPTTYAAWVNVPGSALYHGKQQSHLKTIVRYAVEKYGMHIVIGLHSLPGGVNNLDIGEALMHDAWFYNATNLEYSFQAVEAILSFIKTSGHINAFTLAPINEASDNLAGFGTADGLSVNATNWINTYIDGCLQRIAKVDKRIPLMLQDNFKGASYWEPFYDASTNLVFDSHVYYFAAAGTYSAYVNPAVCGQAAYIAGEKTFPVFIGEWSLQTMYNNTLASRKDIFDTQRYAWQKYNSGGAFWTAVSYSTAVVDGEGTQREYWSYIDLINEDTWLLWEDTADVKNDLAFPIQHANLQKEADVPSVSGGVLWPDTTNKLFYLFGGEYPSADELRTRDTQGFTLWFYDTIYNTWNRSASDASQTSISWPAFGAGAVTDEGVAYYYGGYLTEKSDSSWRGGDFMLNNLISYDMNTRRWNNNTWDQTRRAEGSLHYIPASEGGMLVYFGGVESNGTGNGVTYANMRVVWAKDQSSYNVYLFGGLGSDGTGLGDLYVLSLPSFQWTLVWPTPQWVTFPGGREWSSCDIFNGNQMMIIGGDFTNSSISDCDVPKIGGQHALLLGQENVELGAWWHAPLDNITGYRVPDQLVKKIGGSTEGHATAIAPAGGWDGEAKDLDESLSYESNHQSANV</sequence>
<dbReference type="InterPro" id="IPR015915">
    <property type="entry name" value="Kelch-typ_b-propeller"/>
</dbReference>
<reference evidence="12 13" key="1">
    <citation type="submission" date="2024-02" db="EMBL/GenBank/DDBJ databases">
        <title>De novo assembly and annotation of 12 fungi associated with fruit tree decline syndrome in Ontario, Canada.</title>
        <authorList>
            <person name="Sulman M."/>
            <person name="Ellouze W."/>
            <person name="Ilyukhin E."/>
        </authorList>
    </citation>
    <scope>NUCLEOTIDE SEQUENCE [LARGE SCALE GENOMIC DNA]</scope>
    <source>
        <strain evidence="12 13">M42-189</strain>
    </source>
</reference>
<accession>A0ABR3QNM2</accession>
<evidence type="ECO:0000256" key="8">
    <source>
        <dbReference type="ARBA" id="ARBA00036824"/>
    </source>
</evidence>
<feature type="signal peptide" evidence="10">
    <location>
        <begin position="1"/>
        <end position="18"/>
    </location>
</feature>
<evidence type="ECO:0000313" key="13">
    <source>
        <dbReference type="Proteomes" id="UP001521785"/>
    </source>
</evidence>
<keyword evidence="7" id="KW-0961">Cell wall biogenesis/degradation</keyword>
<evidence type="ECO:0000256" key="10">
    <source>
        <dbReference type="SAM" id="SignalP"/>
    </source>
</evidence>
<organism evidence="12 13">
    <name type="scientific">Paraconiothyrium brasiliense</name>
    <dbReference type="NCBI Taxonomy" id="300254"/>
    <lineage>
        <taxon>Eukaryota</taxon>
        <taxon>Fungi</taxon>
        <taxon>Dikarya</taxon>
        <taxon>Ascomycota</taxon>
        <taxon>Pezizomycotina</taxon>
        <taxon>Dothideomycetes</taxon>
        <taxon>Pleosporomycetidae</taxon>
        <taxon>Pleosporales</taxon>
        <taxon>Massarineae</taxon>
        <taxon>Didymosphaeriaceae</taxon>
        <taxon>Paraconiothyrium</taxon>
    </lineage>
</organism>
<evidence type="ECO:0000256" key="1">
    <source>
        <dbReference type="ARBA" id="ARBA00004613"/>
    </source>
</evidence>
<evidence type="ECO:0000256" key="7">
    <source>
        <dbReference type="ARBA" id="ARBA00023316"/>
    </source>
</evidence>
<dbReference type="Pfam" id="PF00150">
    <property type="entry name" value="Cellulase"/>
    <property type="match status" value="1"/>
</dbReference>
<comment type="caution">
    <text evidence="12">The sequence shown here is derived from an EMBL/GenBank/DDBJ whole genome shotgun (WGS) entry which is preliminary data.</text>
</comment>
<keyword evidence="6" id="KW-0326">Glycosidase</keyword>
<evidence type="ECO:0000256" key="9">
    <source>
        <dbReference type="ARBA" id="ARBA00038929"/>
    </source>
</evidence>